<feature type="domain" description="DUF2241" evidence="1">
    <location>
        <begin position="6"/>
        <end position="72"/>
    </location>
</feature>
<gene>
    <name evidence="2" type="ORF">GCM10011534_00990</name>
</gene>
<dbReference type="RefSeq" id="WP_028285078.1">
    <property type="nucleotide sequence ID" value="NZ_BMLF01000001.1"/>
</dbReference>
<dbReference type="InterPro" id="IPR045865">
    <property type="entry name" value="ACT-like_dom_sf"/>
</dbReference>
<dbReference type="Proteomes" id="UP000649829">
    <property type="component" value="Unassembled WGS sequence"/>
</dbReference>
<name>A0A917SIZ9_9RHOB</name>
<organism evidence="2 3">
    <name type="scientific">Pseudooceanicola nanhaiensis</name>
    <dbReference type="NCBI Taxonomy" id="375761"/>
    <lineage>
        <taxon>Bacteria</taxon>
        <taxon>Pseudomonadati</taxon>
        <taxon>Pseudomonadota</taxon>
        <taxon>Alphaproteobacteria</taxon>
        <taxon>Rhodobacterales</taxon>
        <taxon>Paracoccaceae</taxon>
        <taxon>Pseudooceanicola</taxon>
    </lineage>
</organism>
<protein>
    <recommendedName>
        <fullName evidence="1">DUF2241 domain-containing protein</fullName>
    </recommendedName>
</protein>
<dbReference type="PANTHER" id="PTHR39199:SF1">
    <property type="entry name" value="BLR5128 PROTEIN"/>
    <property type="match status" value="1"/>
</dbReference>
<dbReference type="Pfam" id="PF10000">
    <property type="entry name" value="ACT_3"/>
    <property type="match status" value="1"/>
</dbReference>
<sequence>MPKTISDTRAMIAAMAPELVPGTWHFCACDARREAAFLPRALATFREKEGVSMILDAAAANALGAPMDQPMRQITLNVNSALDGIGLTAAVAQALTEKAIPCNVVAALRHDHVFVPADMAETALRTLQALSATAKWTKP</sequence>
<dbReference type="InterPro" id="IPR018717">
    <property type="entry name" value="DUF2241"/>
</dbReference>
<dbReference type="EMBL" id="BMLF01000001">
    <property type="protein sequence ID" value="GGL82706.1"/>
    <property type="molecule type" value="Genomic_DNA"/>
</dbReference>
<dbReference type="Gene3D" id="3.30.2130.10">
    <property type="entry name" value="VC0802-like"/>
    <property type="match status" value="1"/>
</dbReference>
<reference evidence="2" key="1">
    <citation type="journal article" date="2014" name="Int. J. Syst. Evol. Microbiol.">
        <title>Complete genome sequence of Corynebacterium casei LMG S-19264T (=DSM 44701T), isolated from a smear-ripened cheese.</title>
        <authorList>
            <consortium name="US DOE Joint Genome Institute (JGI-PGF)"/>
            <person name="Walter F."/>
            <person name="Albersmeier A."/>
            <person name="Kalinowski J."/>
            <person name="Ruckert C."/>
        </authorList>
    </citation>
    <scope>NUCLEOTIDE SEQUENCE</scope>
    <source>
        <strain evidence="2">CGMCC 1.6293</strain>
    </source>
</reference>
<dbReference type="SUPFAM" id="SSF55021">
    <property type="entry name" value="ACT-like"/>
    <property type="match status" value="2"/>
</dbReference>
<evidence type="ECO:0000259" key="1">
    <source>
        <dbReference type="Pfam" id="PF10000"/>
    </source>
</evidence>
<evidence type="ECO:0000313" key="2">
    <source>
        <dbReference type="EMBL" id="GGL82706.1"/>
    </source>
</evidence>
<accession>A0A917SIZ9</accession>
<comment type="caution">
    <text evidence="2">The sequence shown here is derived from an EMBL/GenBank/DDBJ whole genome shotgun (WGS) entry which is preliminary data.</text>
</comment>
<keyword evidence="3" id="KW-1185">Reference proteome</keyword>
<dbReference type="PANTHER" id="PTHR39199">
    <property type="entry name" value="BLR5128 PROTEIN"/>
    <property type="match status" value="1"/>
</dbReference>
<dbReference type="AlphaFoldDB" id="A0A917SIZ9"/>
<evidence type="ECO:0000313" key="3">
    <source>
        <dbReference type="Proteomes" id="UP000649829"/>
    </source>
</evidence>
<reference evidence="2" key="2">
    <citation type="submission" date="2020-09" db="EMBL/GenBank/DDBJ databases">
        <authorList>
            <person name="Sun Q."/>
            <person name="Zhou Y."/>
        </authorList>
    </citation>
    <scope>NUCLEOTIDE SEQUENCE</scope>
    <source>
        <strain evidence="2">CGMCC 1.6293</strain>
    </source>
</reference>
<proteinExistence type="predicted"/>